<proteinExistence type="predicted"/>
<protein>
    <submittedName>
        <fullName evidence="2">Uncharacterized protein</fullName>
    </submittedName>
</protein>
<keyword evidence="3" id="KW-1185">Reference proteome</keyword>
<dbReference type="Proteomes" id="UP000054624">
    <property type="component" value="Unassembled WGS sequence"/>
</dbReference>
<accession>A0A158DCE4</accession>
<reference evidence="3" key="1">
    <citation type="submission" date="2016-01" db="EMBL/GenBank/DDBJ databases">
        <authorList>
            <person name="Peeters Charlotte."/>
        </authorList>
    </citation>
    <scope>NUCLEOTIDE SEQUENCE [LARGE SCALE GENOMIC DNA]</scope>
</reference>
<dbReference type="AlphaFoldDB" id="A0A158DCE4"/>
<organism evidence="2 3">
    <name type="scientific">Caballeronia temeraria</name>
    <dbReference type="NCBI Taxonomy" id="1777137"/>
    <lineage>
        <taxon>Bacteria</taxon>
        <taxon>Pseudomonadati</taxon>
        <taxon>Pseudomonadota</taxon>
        <taxon>Betaproteobacteria</taxon>
        <taxon>Burkholderiales</taxon>
        <taxon>Burkholderiaceae</taxon>
        <taxon>Caballeronia</taxon>
    </lineage>
</organism>
<name>A0A158DCE4_9BURK</name>
<evidence type="ECO:0000313" key="3">
    <source>
        <dbReference type="Proteomes" id="UP000054624"/>
    </source>
</evidence>
<dbReference type="STRING" id="1777137.AWB76_06673"/>
<feature type="region of interest" description="Disordered" evidence="1">
    <location>
        <begin position="1"/>
        <end position="21"/>
    </location>
</feature>
<gene>
    <name evidence="2" type="ORF">AWB76_06673</name>
</gene>
<evidence type="ECO:0000313" key="2">
    <source>
        <dbReference type="EMBL" id="SAK91467.1"/>
    </source>
</evidence>
<dbReference type="EMBL" id="FCOI02000036">
    <property type="protein sequence ID" value="SAK91467.1"/>
    <property type="molecule type" value="Genomic_DNA"/>
</dbReference>
<sequence>MEERENTPSQKGEAIREHGDGEALVTCQAHSSSIIWSAKQFTDLSHIVKWTMQAIVL</sequence>
<evidence type="ECO:0000256" key="1">
    <source>
        <dbReference type="SAM" id="MobiDB-lite"/>
    </source>
</evidence>